<dbReference type="Proteomes" id="UP000694863">
    <property type="component" value="Unplaced"/>
</dbReference>
<proteinExistence type="predicted"/>
<keyword evidence="1" id="KW-1185">Reference proteome</keyword>
<accession>A0AC55D855</accession>
<dbReference type="RefSeq" id="XP_045147929.1">
    <property type="nucleotide sequence ID" value="XM_045291994.1"/>
</dbReference>
<name>A0AC55D855_ECHTE</name>
<evidence type="ECO:0000313" key="1">
    <source>
        <dbReference type="Proteomes" id="UP000694863"/>
    </source>
</evidence>
<reference evidence="2" key="1">
    <citation type="submission" date="2025-08" db="UniProtKB">
        <authorList>
            <consortium name="RefSeq"/>
        </authorList>
    </citation>
    <scope>IDENTIFICATION</scope>
</reference>
<evidence type="ECO:0000313" key="2">
    <source>
        <dbReference type="RefSeq" id="XP_045147929.1"/>
    </source>
</evidence>
<gene>
    <name evidence="2" type="primary">LOC105978268</name>
</gene>
<sequence length="178" mass="20658">MPVAAVTWALSTRTVLKYFLSTRNGVLYSVCHQSTQPLADDHKWKMVLAWTSDSRTVVCYCPSVDIPYEHTKPIPRPDPIHNSEETHDRVLKTRFEVKGEPLEQGPRIEQLSKRFFTTKHRWYPHGPYHRCKKLNPPRQIISSLLLLDTFSCLYPSPIEEDQKPPNWTQSDVIMSGKN</sequence>
<protein>
    <submittedName>
        <fullName evidence="2">39S ribosomal protein L42, mitochondrial-like</fullName>
    </submittedName>
</protein>
<organism evidence="1 2">
    <name type="scientific">Echinops telfairi</name>
    <name type="common">Lesser hedgehog tenrec</name>
    <dbReference type="NCBI Taxonomy" id="9371"/>
    <lineage>
        <taxon>Eukaryota</taxon>
        <taxon>Metazoa</taxon>
        <taxon>Chordata</taxon>
        <taxon>Craniata</taxon>
        <taxon>Vertebrata</taxon>
        <taxon>Euteleostomi</taxon>
        <taxon>Mammalia</taxon>
        <taxon>Eutheria</taxon>
        <taxon>Afrotheria</taxon>
        <taxon>Tenrecidae</taxon>
        <taxon>Tenrecinae</taxon>
        <taxon>Echinops</taxon>
    </lineage>
</organism>